<gene>
    <name evidence="2" type="ORF">COU46_02680</name>
</gene>
<proteinExistence type="predicted"/>
<keyword evidence="1" id="KW-0812">Transmembrane</keyword>
<evidence type="ECO:0000313" key="2">
    <source>
        <dbReference type="EMBL" id="PIR70226.1"/>
    </source>
</evidence>
<name>A0A2H0TFA1_9BACT</name>
<comment type="caution">
    <text evidence="2">The sequence shown here is derived from an EMBL/GenBank/DDBJ whole genome shotgun (WGS) entry which is preliminary data.</text>
</comment>
<protein>
    <submittedName>
        <fullName evidence="2">Uncharacterized protein</fullName>
    </submittedName>
</protein>
<accession>A0A2H0TFA1</accession>
<dbReference type="Proteomes" id="UP000229383">
    <property type="component" value="Unassembled WGS sequence"/>
</dbReference>
<keyword evidence="1" id="KW-1133">Transmembrane helix</keyword>
<dbReference type="AlphaFoldDB" id="A0A2H0TFA1"/>
<evidence type="ECO:0000256" key="1">
    <source>
        <dbReference type="SAM" id="Phobius"/>
    </source>
</evidence>
<keyword evidence="1" id="KW-0472">Membrane</keyword>
<dbReference type="EMBL" id="PFCN01000032">
    <property type="protein sequence ID" value="PIR70226.1"/>
    <property type="molecule type" value="Genomic_DNA"/>
</dbReference>
<organism evidence="2 3">
    <name type="scientific">Candidatus Niyogibacteria bacterium CG10_big_fil_rev_8_21_14_0_10_42_19</name>
    <dbReference type="NCBI Taxonomy" id="1974725"/>
    <lineage>
        <taxon>Bacteria</taxon>
        <taxon>Candidatus Niyogiibacteriota</taxon>
    </lineage>
</organism>
<sequence>METKIKLTESIPFRVFSIMFVVLLGLASYSLPSDVTNGTAIEAQGVLPQNSVTLPIKWDDLGKRMIDEGVIDPVKVEQIYTQRGGLDDYARELLYGKNNSYIKITRENSGIILNLLWGFGLANKNSILETGPMNDPRFEGGVGGFASTGGWMVAKDSAMSHYSMHAFVMLTPEQQRLVEETSKNIYRPCCDNPTYFPDCNHGMAMLGALELMAAQGLSEKEMYETALILNSFWFEDTYTTISKYFQKRGVSWSEINPKDVLGPAFSSASGFAKVRSDVNPQKAPQGAGCGL</sequence>
<evidence type="ECO:0000313" key="3">
    <source>
        <dbReference type="Proteomes" id="UP000229383"/>
    </source>
</evidence>
<feature type="transmembrane region" description="Helical" evidence="1">
    <location>
        <begin position="12"/>
        <end position="31"/>
    </location>
</feature>
<reference evidence="3" key="1">
    <citation type="submission" date="2017-09" db="EMBL/GenBank/DDBJ databases">
        <title>Depth-based differentiation of microbial function through sediment-hosted aquifers and enrichment of novel symbionts in the deep terrestrial subsurface.</title>
        <authorList>
            <person name="Probst A.J."/>
            <person name="Ladd B."/>
            <person name="Jarett J.K."/>
            <person name="Geller-Mcgrath D.E."/>
            <person name="Sieber C.M.K."/>
            <person name="Emerson J.B."/>
            <person name="Anantharaman K."/>
            <person name="Thomas B.C."/>
            <person name="Malmstrom R."/>
            <person name="Stieglmeier M."/>
            <person name="Klingl A."/>
            <person name="Woyke T."/>
            <person name="Ryan C.M."/>
            <person name="Banfield J.F."/>
        </authorList>
    </citation>
    <scope>NUCLEOTIDE SEQUENCE [LARGE SCALE GENOMIC DNA]</scope>
</reference>